<dbReference type="EMBL" id="CP055156">
    <property type="protein sequence ID" value="QNF31568.1"/>
    <property type="molecule type" value="Genomic_DNA"/>
</dbReference>
<proteinExistence type="predicted"/>
<dbReference type="AlphaFoldDB" id="A0A7G7G334"/>
<sequence length="176" mass="18488">MANKSIISAWPAFSWGIIAGMRSLTAPTFAAHYLSRAYSPVLAGSPLRFLQSAKVATGLKVLAGAEYIGDKMPNAPNRIAAPGLTFRVLSGALVGAAYRLNKSQDATTGAILGCAGALAGSYAFYFLRTRLTQHTPAPDWVYALLEDALTLTSGNLLAQATLTNELSLEEAGIGRI</sequence>
<gene>
    <name evidence="2" type="ORF">HUW51_02070</name>
</gene>
<dbReference type="KEGG" id="aswu:HUW51_02070"/>
<evidence type="ECO:0000313" key="3">
    <source>
        <dbReference type="Proteomes" id="UP000515237"/>
    </source>
</evidence>
<keyword evidence="1" id="KW-0812">Transmembrane</keyword>
<evidence type="ECO:0000256" key="1">
    <source>
        <dbReference type="SAM" id="Phobius"/>
    </source>
</evidence>
<name>A0A7G7G334_9BACT</name>
<feature type="transmembrane region" description="Helical" evidence="1">
    <location>
        <begin position="110"/>
        <end position="127"/>
    </location>
</feature>
<keyword evidence="1" id="KW-0472">Membrane</keyword>
<keyword evidence="1" id="KW-1133">Transmembrane helix</keyword>
<dbReference type="RefSeq" id="WP_185272341.1">
    <property type="nucleotide sequence ID" value="NZ_CP055156.1"/>
</dbReference>
<reference evidence="2 3" key="1">
    <citation type="journal article" date="2018" name="Int. J. Syst. Evol. Microbiol.">
        <title>Adhaeribacter swui sp. nov., isolated from wet mud.</title>
        <authorList>
            <person name="Kim D.U."/>
            <person name="Kim K.W."/>
            <person name="Kang M.S."/>
            <person name="Kim J.Y."/>
            <person name="Jang J.H."/>
            <person name="Kim M.K."/>
        </authorList>
    </citation>
    <scope>NUCLEOTIDE SEQUENCE [LARGE SCALE GENOMIC DNA]</scope>
    <source>
        <strain evidence="2 3">KCTC 52873</strain>
    </source>
</reference>
<keyword evidence="3" id="KW-1185">Reference proteome</keyword>
<evidence type="ECO:0000313" key="2">
    <source>
        <dbReference type="EMBL" id="QNF31568.1"/>
    </source>
</evidence>
<organism evidence="2 3">
    <name type="scientific">Adhaeribacter swui</name>
    <dbReference type="NCBI Taxonomy" id="2086471"/>
    <lineage>
        <taxon>Bacteria</taxon>
        <taxon>Pseudomonadati</taxon>
        <taxon>Bacteroidota</taxon>
        <taxon>Cytophagia</taxon>
        <taxon>Cytophagales</taxon>
        <taxon>Hymenobacteraceae</taxon>
        <taxon>Adhaeribacter</taxon>
    </lineage>
</organism>
<protein>
    <submittedName>
        <fullName evidence="2">DUF4126 family protein</fullName>
    </submittedName>
</protein>
<accession>A0A7G7G334</accession>
<dbReference type="Proteomes" id="UP000515237">
    <property type="component" value="Chromosome"/>
</dbReference>